<dbReference type="AlphaFoldDB" id="A0A4R4VYF2"/>
<accession>A0A4R4VYF2</accession>
<gene>
    <name evidence="2" type="ORF">E1292_16950</name>
</gene>
<proteinExistence type="predicted"/>
<organism evidence="2 3">
    <name type="scientific">Nonomuraea deserti</name>
    <dbReference type="NCBI Taxonomy" id="1848322"/>
    <lineage>
        <taxon>Bacteria</taxon>
        <taxon>Bacillati</taxon>
        <taxon>Actinomycetota</taxon>
        <taxon>Actinomycetes</taxon>
        <taxon>Streptosporangiales</taxon>
        <taxon>Streptosporangiaceae</taxon>
        <taxon>Nonomuraea</taxon>
    </lineage>
</organism>
<evidence type="ECO:0000259" key="1">
    <source>
        <dbReference type="Pfam" id="PF13006"/>
    </source>
</evidence>
<name>A0A4R4VYF2_9ACTN</name>
<keyword evidence="3" id="KW-1185">Reference proteome</keyword>
<feature type="domain" description="Transposase IS4 N-terminal" evidence="1">
    <location>
        <begin position="20"/>
        <end position="56"/>
    </location>
</feature>
<comment type="caution">
    <text evidence="2">The sequence shown here is derived from an EMBL/GenBank/DDBJ whole genome shotgun (WGS) entry which is preliminary data.</text>
</comment>
<sequence>MVRAGQRVRAGREPGLPDRVAIGVLTAAYPPDMVDAAVDTCDARELRRRDLPARLVTLEEFPAATPNAGSWRPRSARWRPGCAAALTYCCARNPRTWSARRSTPCSVSIRRSAT</sequence>
<dbReference type="InterPro" id="IPR024473">
    <property type="entry name" value="Transposases_IS4_N"/>
</dbReference>
<evidence type="ECO:0000313" key="3">
    <source>
        <dbReference type="Proteomes" id="UP000295258"/>
    </source>
</evidence>
<evidence type="ECO:0000313" key="2">
    <source>
        <dbReference type="EMBL" id="TDD05560.1"/>
    </source>
</evidence>
<dbReference type="Pfam" id="PF13006">
    <property type="entry name" value="Nterm_IS4"/>
    <property type="match status" value="1"/>
</dbReference>
<dbReference type="Proteomes" id="UP000295258">
    <property type="component" value="Unassembled WGS sequence"/>
</dbReference>
<reference evidence="2 3" key="1">
    <citation type="submission" date="2019-03" db="EMBL/GenBank/DDBJ databases">
        <title>Draft genome sequences of novel Actinobacteria.</title>
        <authorList>
            <person name="Sahin N."/>
            <person name="Ay H."/>
            <person name="Saygin H."/>
        </authorList>
    </citation>
    <scope>NUCLEOTIDE SEQUENCE [LARGE SCALE GENOMIC DNA]</scope>
    <source>
        <strain evidence="2 3">KC310</strain>
    </source>
</reference>
<dbReference type="EMBL" id="SMKO01000038">
    <property type="protein sequence ID" value="TDD05560.1"/>
    <property type="molecule type" value="Genomic_DNA"/>
</dbReference>
<protein>
    <recommendedName>
        <fullName evidence="1">Transposase IS4 N-terminal domain-containing protein</fullName>
    </recommendedName>
</protein>